<keyword evidence="6" id="KW-0238">DNA-binding</keyword>
<evidence type="ECO:0000259" key="9">
    <source>
        <dbReference type="Pfam" id="PF01555"/>
    </source>
</evidence>
<evidence type="ECO:0000256" key="1">
    <source>
        <dbReference type="ARBA" id="ARBA00010203"/>
    </source>
</evidence>
<evidence type="ECO:0000256" key="2">
    <source>
        <dbReference type="ARBA" id="ARBA00022603"/>
    </source>
</evidence>
<dbReference type="InterPro" id="IPR029063">
    <property type="entry name" value="SAM-dependent_MTases_sf"/>
</dbReference>
<dbReference type="GO" id="GO:0015667">
    <property type="term" value="F:site-specific DNA-methyltransferase (cytosine-N4-specific) activity"/>
    <property type="evidence" value="ECO:0007669"/>
    <property type="project" value="UniProtKB-EC"/>
</dbReference>
<dbReference type="Proteomes" id="UP000008206">
    <property type="component" value="Chromosome"/>
</dbReference>
<organism evidence="10 11">
    <name type="scientific">Gloeothece verrucosa (strain PCC 7822)</name>
    <name type="common">Cyanothece sp. (strain PCC 7822)</name>
    <dbReference type="NCBI Taxonomy" id="497965"/>
    <lineage>
        <taxon>Bacteria</taxon>
        <taxon>Bacillati</taxon>
        <taxon>Cyanobacteriota</taxon>
        <taxon>Cyanophyceae</taxon>
        <taxon>Oscillatoriophycideae</taxon>
        <taxon>Chroococcales</taxon>
        <taxon>Aphanothecaceae</taxon>
        <taxon>Gloeothece</taxon>
        <taxon>Gloeothece verrucosa</taxon>
    </lineage>
</organism>
<dbReference type="InterPro" id="IPR017985">
    <property type="entry name" value="MeTrfase_CN4_CS"/>
</dbReference>
<evidence type="ECO:0000313" key="10">
    <source>
        <dbReference type="EMBL" id="ADN13239.1"/>
    </source>
</evidence>
<protein>
    <recommendedName>
        <fullName evidence="8">Methyltransferase</fullName>
        <ecNumber evidence="8">2.1.1.-</ecNumber>
    </recommendedName>
</protein>
<dbReference type="PROSITE" id="PS00093">
    <property type="entry name" value="N4_MTASE"/>
    <property type="match status" value="1"/>
</dbReference>
<keyword evidence="2 10" id="KW-0489">Methyltransferase</keyword>
<dbReference type="RefSeq" id="WP_013321346.1">
    <property type="nucleotide sequence ID" value="NC_014501.1"/>
</dbReference>
<evidence type="ECO:0000313" key="11">
    <source>
        <dbReference type="Proteomes" id="UP000008206"/>
    </source>
</evidence>
<dbReference type="eggNOG" id="COG0863">
    <property type="taxonomic scope" value="Bacteria"/>
</dbReference>
<dbReference type="InterPro" id="IPR002941">
    <property type="entry name" value="DNA_methylase_N4/N6"/>
</dbReference>
<keyword evidence="11" id="KW-1185">Reference proteome</keyword>
<keyword evidence="4" id="KW-0949">S-adenosyl-L-methionine</keyword>
<keyword evidence="5" id="KW-0680">Restriction system</keyword>
<evidence type="ECO:0000256" key="3">
    <source>
        <dbReference type="ARBA" id="ARBA00022679"/>
    </source>
</evidence>
<keyword evidence="3" id="KW-0808">Transferase</keyword>
<dbReference type="SUPFAM" id="SSF53335">
    <property type="entry name" value="S-adenosyl-L-methionine-dependent methyltransferases"/>
    <property type="match status" value="1"/>
</dbReference>
<accession>E0UGN0</accession>
<dbReference type="GO" id="GO:0032259">
    <property type="term" value="P:methylation"/>
    <property type="evidence" value="ECO:0007669"/>
    <property type="project" value="UniProtKB-KW"/>
</dbReference>
<dbReference type="OrthoDB" id="9800801at2"/>
<dbReference type="STRING" id="497965.Cyan7822_1236"/>
<evidence type="ECO:0000256" key="5">
    <source>
        <dbReference type="ARBA" id="ARBA00022747"/>
    </source>
</evidence>
<proteinExistence type="inferred from homology"/>
<evidence type="ECO:0000256" key="7">
    <source>
        <dbReference type="ARBA" id="ARBA00049120"/>
    </source>
</evidence>
<evidence type="ECO:0000256" key="8">
    <source>
        <dbReference type="RuleBase" id="RU362026"/>
    </source>
</evidence>
<comment type="catalytic activity">
    <reaction evidence="7">
        <text>a 2'-deoxycytidine in DNA + S-adenosyl-L-methionine = an N(4)-methyl-2'-deoxycytidine in DNA + S-adenosyl-L-homocysteine + H(+)</text>
        <dbReference type="Rhea" id="RHEA:16857"/>
        <dbReference type="Rhea" id="RHEA-COMP:11369"/>
        <dbReference type="Rhea" id="RHEA-COMP:13674"/>
        <dbReference type="ChEBI" id="CHEBI:15378"/>
        <dbReference type="ChEBI" id="CHEBI:57856"/>
        <dbReference type="ChEBI" id="CHEBI:59789"/>
        <dbReference type="ChEBI" id="CHEBI:85452"/>
        <dbReference type="ChEBI" id="CHEBI:137933"/>
        <dbReference type="EC" id="2.1.1.113"/>
    </reaction>
</comment>
<reference evidence="11" key="1">
    <citation type="journal article" date="2011" name="MBio">
        <title>Novel metabolic attributes of the genus Cyanothece, comprising a group of unicellular nitrogen-fixing Cyanobacteria.</title>
        <authorList>
            <person name="Bandyopadhyay A."/>
            <person name="Elvitigala T."/>
            <person name="Welsh E."/>
            <person name="Stockel J."/>
            <person name="Liberton M."/>
            <person name="Min H."/>
            <person name="Sherman L.A."/>
            <person name="Pakrasi H.B."/>
        </authorList>
    </citation>
    <scope>NUCLEOTIDE SEQUENCE [LARGE SCALE GENOMIC DNA]</scope>
    <source>
        <strain evidence="11">PCC 7822</strain>
    </source>
</reference>
<evidence type="ECO:0000256" key="6">
    <source>
        <dbReference type="ARBA" id="ARBA00023125"/>
    </source>
</evidence>
<dbReference type="InterPro" id="IPR001091">
    <property type="entry name" value="RM_Methyltransferase"/>
</dbReference>
<dbReference type="Gene3D" id="3.40.50.150">
    <property type="entry name" value="Vaccinia Virus protein VP39"/>
    <property type="match status" value="1"/>
</dbReference>
<dbReference type="EMBL" id="CP002198">
    <property type="protein sequence ID" value="ADN13239.1"/>
    <property type="molecule type" value="Genomic_DNA"/>
</dbReference>
<dbReference type="HOGENOM" id="CLU_024927_1_0_3"/>
<dbReference type="REBASE" id="27797">
    <property type="entry name" value="M.Csp7822ORF1236P"/>
</dbReference>
<dbReference type="GO" id="GO:0008170">
    <property type="term" value="F:N-methyltransferase activity"/>
    <property type="evidence" value="ECO:0007669"/>
    <property type="project" value="InterPro"/>
</dbReference>
<evidence type="ECO:0000256" key="4">
    <source>
        <dbReference type="ARBA" id="ARBA00022691"/>
    </source>
</evidence>
<dbReference type="Pfam" id="PF01555">
    <property type="entry name" value="N6_N4_Mtase"/>
    <property type="match status" value="1"/>
</dbReference>
<feature type="domain" description="DNA methylase N-4/N-6" evidence="9">
    <location>
        <begin position="39"/>
        <end position="314"/>
    </location>
</feature>
<sequence length="329" mass="37424">MDNHSKILPAQETNSGCYYVGEAEKVLKESYFCKFKGQIQLIFTSPPFPLNSKKSYGNMLGDEYLQWFTDLAPLFAEMLTEDGSIVIELGNSWESQRPVQSLLPLQSLLSFVSCAGTNLRLIQEFICYNPSRLPSPANWVTVNRIRTVDSYTRLWWVAKTDSPKADNSKVLRPYSERMKYLLRTGNYNSGKRPSEHKIGKTSFLKDCGGSIAHNFLELDDMDSQRKVRLPNAFSYSNSSSNNFFAKTCKERKITPHPARMPMGLPAFFIEFLTDPGDWVLDPFAGSNTTGYAAARLNRKWLAIDAEKQFVEQSKIRFEDPTLKTQTPSE</sequence>
<comment type="similarity">
    <text evidence="1">Belongs to the N(4)/N(6)-methyltransferase family. N(4) subfamily.</text>
</comment>
<dbReference type="KEGG" id="cyj:Cyan7822_1236"/>
<dbReference type="GO" id="GO:0009307">
    <property type="term" value="P:DNA restriction-modification system"/>
    <property type="evidence" value="ECO:0007669"/>
    <property type="project" value="UniProtKB-KW"/>
</dbReference>
<dbReference type="EC" id="2.1.1.-" evidence="8"/>
<dbReference type="GO" id="GO:0003677">
    <property type="term" value="F:DNA binding"/>
    <property type="evidence" value="ECO:0007669"/>
    <property type="project" value="UniProtKB-KW"/>
</dbReference>
<dbReference type="PRINTS" id="PR00508">
    <property type="entry name" value="S21N4MTFRASE"/>
</dbReference>
<dbReference type="AlphaFoldDB" id="E0UGN0"/>
<name>E0UGN0_GLOV7</name>
<gene>
    <name evidence="10" type="ordered locus">Cyan7822_1236</name>
</gene>